<dbReference type="Gene3D" id="3.40.50.1460">
    <property type="match status" value="1"/>
</dbReference>
<dbReference type="STRING" id="313594.PI23P_06685"/>
<dbReference type="GO" id="GO:0008234">
    <property type="term" value="F:cysteine-type peptidase activity"/>
    <property type="evidence" value="ECO:0007669"/>
    <property type="project" value="InterPro"/>
</dbReference>
<evidence type="ECO:0000259" key="1">
    <source>
        <dbReference type="Pfam" id="PF01364"/>
    </source>
</evidence>
<feature type="domain" description="Gingipain" evidence="1">
    <location>
        <begin position="11"/>
        <end position="214"/>
    </location>
</feature>
<gene>
    <name evidence="2" type="ORF">PI23P_06685</name>
</gene>
<sequence length="216" mass="23941">MLALMEGTMSPKHTIDLVFSIIPVNRSGQAAAVVAKFLRYYENSAKGDWRNTITLVADDIDDAGIDASIRLGVEVIADAIKEKKPVFNVNKIYMDAYVQENSAVGERYPSVNTAITNAIEKGTLVFDYFGHGGEDGFTAERILDKTQIQSFNNPNTLPLLITSNCDFSRFNNPSRITAGECTLWNENGGAAYMITTTREIYISTGQRFNKEFISML</sequence>
<dbReference type="InterPro" id="IPR001769">
    <property type="entry name" value="Gingipain"/>
</dbReference>
<organism evidence="2 3">
    <name type="scientific">Polaribacter irgensii 23-P</name>
    <dbReference type="NCBI Taxonomy" id="313594"/>
    <lineage>
        <taxon>Bacteria</taxon>
        <taxon>Pseudomonadati</taxon>
        <taxon>Bacteroidota</taxon>
        <taxon>Flavobacteriia</taxon>
        <taxon>Flavobacteriales</taxon>
        <taxon>Flavobacteriaceae</taxon>
    </lineage>
</organism>
<dbReference type="AlphaFoldDB" id="A4BYP6"/>
<dbReference type="InterPro" id="IPR029030">
    <property type="entry name" value="Caspase-like_dom_sf"/>
</dbReference>
<dbReference type="Proteomes" id="UP000003053">
    <property type="component" value="Unassembled WGS sequence"/>
</dbReference>
<accession>A4BYP6</accession>
<evidence type="ECO:0000313" key="3">
    <source>
        <dbReference type="Proteomes" id="UP000003053"/>
    </source>
</evidence>
<dbReference type="eggNOG" id="COG1572">
    <property type="taxonomic scope" value="Bacteria"/>
</dbReference>
<dbReference type="HOGENOM" id="CLU_1276662_0_0_10"/>
<dbReference type="RefSeq" id="WP_004569957.1">
    <property type="nucleotide sequence ID" value="NZ_CH724148.1"/>
</dbReference>
<dbReference type="Pfam" id="PF01364">
    <property type="entry name" value="Peptidase_C25"/>
    <property type="match status" value="1"/>
</dbReference>
<dbReference type="EMBL" id="AAOG01000002">
    <property type="protein sequence ID" value="EAR12289.1"/>
    <property type="molecule type" value="Genomic_DNA"/>
</dbReference>
<reference evidence="2 3" key="1">
    <citation type="submission" date="2006-02" db="EMBL/GenBank/DDBJ databases">
        <authorList>
            <person name="Murray A."/>
            <person name="Staley J."/>
            <person name="Ferriera S."/>
            <person name="Johnson J."/>
            <person name="Kravitz S."/>
            <person name="Halpern A."/>
            <person name="Remington K."/>
            <person name="Beeson K."/>
            <person name="Tran B."/>
            <person name="Rogers Y.-H."/>
            <person name="Friedman R."/>
            <person name="Venter J.C."/>
        </authorList>
    </citation>
    <scope>NUCLEOTIDE SEQUENCE [LARGE SCALE GENOMIC DNA]</scope>
    <source>
        <strain evidence="2 3">23-P</strain>
    </source>
</reference>
<dbReference type="SUPFAM" id="SSF52129">
    <property type="entry name" value="Caspase-like"/>
    <property type="match status" value="1"/>
</dbReference>
<protein>
    <recommendedName>
        <fullName evidence="1">Gingipain domain-containing protein</fullName>
    </recommendedName>
</protein>
<name>A4BYP6_9FLAO</name>
<keyword evidence="3" id="KW-1185">Reference proteome</keyword>
<proteinExistence type="predicted"/>
<comment type="caution">
    <text evidence="2">The sequence shown here is derived from an EMBL/GenBank/DDBJ whole genome shotgun (WGS) entry which is preliminary data.</text>
</comment>
<dbReference type="GO" id="GO:0006508">
    <property type="term" value="P:proteolysis"/>
    <property type="evidence" value="ECO:0007669"/>
    <property type="project" value="InterPro"/>
</dbReference>
<evidence type="ECO:0000313" key="2">
    <source>
        <dbReference type="EMBL" id="EAR12289.1"/>
    </source>
</evidence>